<dbReference type="InterPro" id="IPR015422">
    <property type="entry name" value="PyrdxlP-dep_Trfase_small"/>
</dbReference>
<keyword evidence="7 11" id="KW-0808">Transferase</keyword>
<evidence type="ECO:0000256" key="8">
    <source>
        <dbReference type="ARBA" id="ARBA00022898"/>
    </source>
</evidence>
<reference evidence="13" key="1">
    <citation type="submission" date="2020-10" db="EMBL/GenBank/DDBJ databases">
        <authorList>
            <person name="Gilroy R."/>
        </authorList>
    </citation>
    <scope>NUCLEOTIDE SEQUENCE</scope>
    <source>
        <strain evidence="13">10532</strain>
    </source>
</reference>
<keyword evidence="8 11" id="KW-0663">Pyridoxal phosphate</keyword>
<keyword evidence="6 11" id="KW-0028">Amino-acid biosynthesis</keyword>
<comment type="pathway">
    <text evidence="2 11">Amino-acid biosynthesis; L-histidine biosynthesis; L-histidine from 5-phospho-alpha-D-ribose 1-diphosphate: step 7/9.</text>
</comment>
<evidence type="ECO:0000256" key="6">
    <source>
        <dbReference type="ARBA" id="ARBA00022605"/>
    </source>
</evidence>
<evidence type="ECO:0000256" key="10">
    <source>
        <dbReference type="ARBA" id="ARBA00047481"/>
    </source>
</evidence>
<dbReference type="InterPro" id="IPR005861">
    <property type="entry name" value="HisP_aminotrans"/>
</dbReference>
<dbReference type="AlphaFoldDB" id="A0A9D9HQ52"/>
<dbReference type="CDD" id="cd00609">
    <property type="entry name" value="AAT_like"/>
    <property type="match status" value="1"/>
</dbReference>
<dbReference type="EMBL" id="JADIMM010000080">
    <property type="protein sequence ID" value="MBO8457917.1"/>
    <property type="molecule type" value="Genomic_DNA"/>
</dbReference>
<evidence type="ECO:0000256" key="7">
    <source>
        <dbReference type="ARBA" id="ARBA00022679"/>
    </source>
</evidence>
<comment type="similarity">
    <text evidence="3 11">Belongs to the class-II pyridoxal-phosphate-dependent aminotransferase family. Histidinol-phosphate aminotransferase subfamily.</text>
</comment>
<evidence type="ECO:0000313" key="13">
    <source>
        <dbReference type="EMBL" id="MBO8457917.1"/>
    </source>
</evidence>
<dbReference type="Pfam" id="PF00155">
    <property type="entry name" value="Aminotran_1_2"/>
    <property type="match status" value="1"/>
</dbReference>
<dbReference type="GO" id="GO:0000105">
    <property type="term" value="P:L-histidine biosynthetic process"/>
    <property type="evidence" value="ECO:0007669"/>
    <property type="project" value="UniProtKB-UniRule"/>
</dbReference>
<comment type="cofactor">
    <cofactor evidence="1 11">
        <name>pyridoxal 5'-phosphate</name>
        <dbReference type="ChEBI" id="CHEBI:597326"/>
    </cofactor>
</comment>
<feature type="domain" description="Aminotransferase class I/classII large" evidence="12">
    <location>
        <begin position="23"/>
        <end position="344"/>
    </location>
</feature>
<dbReference type="InterPro" id="IPR004839">
    <property type="entry name" value="Aminotransferase_I/II_large"/>
</dbReference>
<evidence type="ECO:0000256" key="9">
    <source>
        <dbReference type="ARBA" id="ARBA00023102"/>
    </source>
</evidence>
<protein>
    <recommendedName>
        <fullName evidence="11">Histidinol-phosphate aminotransferase</fullName>
        <ecNumber evidence="11">2.6.1.9</ecNumber>
    </recommendedName>
    <alternativeName>
        <fullName evidence="11">Imidazole acetol-phosphate transaminase</fullName>
    </alternativeName>
</protein>
<evidence type="ECO:0000256" key="11">
    <source>
        <dbReference type="HAMAP-Rule" id="MF_01023"/>
    </source>
</evidence>
<dbReference type="Gene3D" id="3.40.640.10">
    <property type="entry name" value="Type I PLP-dependent aspartate aminotransferase-like (Major domain)"/>
    <property type="match status" value="1"/>
</dbReference>
<dbReference type="Proteomes" id="UP000823638">
    <property type="component" value="Unassembled WGS sequence"/>
</dbReference>
<evidence type="ECO:0000256" key="1">
    <source>
        <dbReference type="ARBA" id="ARBA00001933"/>
    </source>
</evidence>
<dbReference type="InterPro" id="IPR015424">
    <property type="entry name" value="PyrdxlP-dep_Trfase"/>
</dbReference>
<evidence type="ECO:0000256" key="4">
    <source>
        <dbReference type="ARBA" id="ARBA00011738"/>
    </source>
</evidence>
<dbReference type="PANTHER" id="PTHR42885:SF2">
    <property type="entry name" value="HISTIDINOL-PHOSPHATE AMINOTRANSFERASE"/>
    <property type="match status" value="1"/>
</dbReference>
<dbReference type="EC" id="2.6.1.9" evidence="11"/>
<comment type="subunit">
    <text evidence="4 11">Homodimer.</text>
</comment>
<comment type="catalytic activity">
    <reaction evidence="10 11">
        <text>L-histidinol phosphate + 2-oxoglutarate = 3-(imidazol-4-yl)-2-oxopropyl phosphate + L-glutamate</text>
        <dbReference type="Rhea" id="RHEA:23744"/>
        <dbReference type="ChEBI" id="CHEBI:16810"/>
        <dbReference type="ChEBI" id="CHEBI:29985"/>
        <dbReference type="ChEBI" id="CHEBI:57766"/>
        <dbReference type="ChEBI" id="CHEBI:57980"/>
        <dbReference type="EC" id="2.6.1.9"/>
    </reaction>
</comment>
<evidence type="ECO:0000256" key="5">
    <source>
        <dbReference type="ARBA" id="ARBA00022576"/>
    </source>
</evidence>
<dbReference type="GO" id="GO:0030170">
    <property type="term" value="F:pyridoxal phosphate binding"/>
    <property type="evidence" value="ECO:0007669"/>
    <property type="project" value="InterPro"/>
</dbReference>
<dbReference type="InterPro" id="IPR015421">
    <property type="entry name" value="PyrdxlP-dep_Trfase_major"/>
</dbReference>
<gene>
    <name evidence="11" type="primary">hisC</name>
    <name evidence="13" type="ORF">IAA81_06775</name>
</gene>
<evidence type="ECO:0000256" key="3">
    <source>
        <dbReference type="ARBA" id="ARBA00007970"/>
    </source>
</evidence>
<evidence type="ECO:0000259" key="12">
    <source>
        <dbReference type="Pfam" id="PF00155"/>
    </source>
</evidence>
<dbReference type="Gene3D" id="3.90.1150.10">
    <property type="entry name" value="Aspartate Aminotransferase, domain 1"/>
    <property type="match status" value="1"/>
</dbReference>
<evidence type="ECO:0000256" key="2">
    <source>
        <dbReference type="ARBA" id="ARBA00005011"/>
    </source>
</evidence>
<comment type="caution">
    <text evidence="13">The sequence shown here is derived from an EMBL/GenBank/DDBJ whole genome shotgun (WGS) entry which is preliminary data.</text>
</comment>
<sequence length="353" mass="39967">MYSKRSRKIHPYVPGEQPSDRVYIKLNANENPYPPVPDFKKVISDFDYSLYARYPDPECGLLSEKIAKLLNVEKDMVFCGNGSDEVLSFVFYAFFDDDKPLLSPEFSYSFYPVYSEFYGIPLKRIPLAPDYSVDLDGYLGGDSSGVIFANPNAPTGINLSCEYIRNFLTRYSGDKIVVVDEAYVDFGGESVIPLLKDFNNLVVLRTFSKSGSFAGGRLGFAVSSPENIGVLKAVKNSFNHFPVDILAQKLGITICENWDYYKENALKIAFTRDNFSRELKRLGFDVLPSKANFVFVKKTGIPGKTLYEIAKEEGFLIRYFDIPGIRDFVRISVGTDNEMKGLIEIFKRNFSRL</sequence>
<dbReference type="HAMAP" id="MF_01023">
    <property type="entry name" value="HisC_aminotrans_2"/>
    <property type="match status" value="1"/>
</dbReference>
<keyword evidence="5 11" id="KW-0032">Aminotransferase</keyword>
<dbReference type="PANTHER" id="PTHR42885">
    <property type="entry name" value="HISTIDINOL-PHOSPHATE AMINOTRANSFERASE-RELATED"/>
    <property type="match status" value="1"/>
</dbReference>
<accession>A0A9D9HQ52</accession>
<name>A0A9D9HQ52_9SPIR</name>
<dbReference type="SUPFAM" id="SSF53383">
    <property type="entry name" value="PLP-dependent transferases"/>
    <property type="match status" value="1"/>
</dbReference>
<feature type="modified residue" description="N6-(pyridoxal phosphate)lysine" evidence="11">
    <location>
        <position position="209"/>
    </location>
</feature>
<keyword evidence="9 11" id="KW-0368">Histidine biosynthesis</keyword>
<evidence type="ECO:0000313" key="14">
    <source>
        <dbReference type="Proteomes" id="UP000823638"/>
    </source>
</evidence>
<organism evidence="13 14">
    <name type="scientific">Candidatus Gallitreponema excrementavium</name>
    <dbReference type="NCBI Taxonomy" id="2840840"/>
    <lineage>
        <taxon>Bacteria</taxon>
        <taxon>Pseudomonadati</taxon>
        <taxon>Spirochaetota</taxon>
        <taxon>Spirochaetia</taxon>
        <taxon>Spirochaetales</taxon>
        <taxon>Candidatus Gallitreponema</taxon>
    </lineage>
</organism>
<reference evidence="13" key="2">
    <citation type="journal article" date="2021" name="PeerJ">
        <title>Extensive microbial diversity within the chicken gut microbiome revealed by metagenomics and culture.</title>
        <authorList>
            <person name="Gilroy R."/>
            <person name="Ravi A."/>
            <person name="Getino M."/>
            <person name="Pursley I."/>
            <person name="Horton D.L."/>
            <person name="Alikhan N.F."/>
            <person name="Baker D."/>
            <person name="Gharbi K."/>
            <person name="Hall N."/>
            <person name="Watson M."/>
            <person name="Adriaenssens E.M."/>
            <person name="Foster-Nyarko E."/>
            <person name="Jarju S."/>
            <person name="Secka A."/>
            <person name="Antonio M."/>
            <person name="Oren A."/>
            <person name="Chaudhuri R.R."/>
            <person name="La Ragione R."/>
            <person name="Hildebrand F."/>
            <person name="Pallen M.J."/>
        </authorList>
    </citation>
    <scope>NUCLEOTIDE SEQUENCE</scope>
    <source>
        <strain evidence="13">10532</strain>
    </source>
</reference>
<proteinExistence type="inferred from homology"/>
<dbReference type="GO" id="GO:0004400">
    <property type="term" value="F:histidinol-phosphate transaminase activity"/>
    <property type="evidence" value="ECO:0007669"/>
    <property type="project" value="UniProtKB-UniRule"/>
</dbReference>